<dbReference type="GO" id="GO:0006281">
    <property type="term" value="P:DNA repair"/>
    <property type="evidence" value="ECO:0007669"/>
    <property type="project" value="InterPro"/>
</dbReference>
<reference evidence="2" key="1">
    <citation type="journal article" date="2021" name="Proc. Natl. Acad. Sci. U.S.A.">
        <title>A Catalog of Tens of Thousands of Viruses from Human Metagenomes Reveals Hidden Associations with Chronic Diseases.</title>
        <authorList>
            <person name="Tisza M.J."/>
            <person name="Buck C.B."/>
        </authorList>
    </citation>
    <scope>NUCLEOTIDE SEQUENCE</scope>
    <source>
        <strain evidence="2">CtQve5</strain>
    </source>
</reference>
<name>A0A8S5PWR6_9CAUD</name>
<dbReference type="Gene3D" id="3.30.1330.70">
    <property type="entry name" value="Holliday junction resolvase RusA"/>
    <property type="match status" value="1"/>
</dbReference>
<evidence type="ECO:0000256" key="1">
    <source>
        <dbReference type="SAM" id="MobiDB-lite"/>
    </source>
</evidence>
<dbReference type="EMBL" id="BK015519">
    <property type="protein sequence ID" value="DAE10740.1"/>
    <property type="molecule type" value="Genomic_DNA"/>
</dbReference>
<dbReference type="Pfam" id="PF05866">
    <property type="entry name" value="RusA"/>
    <property type="match status" value="1"/>
</dbReference>
<proteinExistence type="predicted"/>
<dbReference type="SUPFAM" id="SSF103084">
    <property type="entry name" value="Holliday junction resolvase RusA"/>
    <property type="match status" value="1"/>
</dbReference>
<organism evidence="2">
    <name type="scientific">Myoviridae sp. ctQve5</name>
    <dbReference type="NCBI Taxonomy" id="2825103"/>
    <lineage>
        <taxon>Viruses</taxon>
        <taxon>Duplodnaviria</taxon>
        <taxon>Heunggongvirae</taxon>
        <taxon>Uroviricota</taxon>
        <taxon>Caudoviricetes</taxon>
    </lineage>
</organism>
<dbReference type="InterPro" id="IPR008822">
    <property type="entry name" value="Endonuclease_RusA-like"/>
</dbReference>
<protein>
    <submittedName>
        <fullName evidence="2">Endodeoxyribonuclease RusA</fullName>
    </submittedName>
</protein>
<dbReference type="GO" id="GO:0006310">
    <property type="term" value="P:DNA recombination"/>
    <property type="evidence" value="ECO:0007669"/>
    <property type="project" value="InterPro"/>
</dbReference>
<evidence type="ECO:0000313" key="2">
    <source>
        <dbReference type="EMBL" id="DAE10740.1"/>
    </source>
</evidence>
<dbReference type="InterPro" id="IPR036614">
    <property type="entry name" value="RusA-like_sf"/>
</dbReference>
<dbReference type="GO" id="GO:0000287">
    <property type="term" value="F:magnesium ion binding"/>
    <property type="evidence" value="ECO:0007669"/>
    <property type="project" value="InterPro"/>
</dbReference>
<sequence length="137" mass="15703">MEFIVEGEPQGKARPRFSRKSGTVYTPSKTARYEKEIRQAFLSAGGELIPEGSYAVVIMDAYFEIPKSYTKGKRLACEHNINRPDKKPDIDNVLKVVLDALNKVAYEDDKQVIEVICRKWYSRSSGFLKVQILEDKR</sequence>
<accession>A0A8S5PWR6</accession>
<feature type="region of interest" description="Disordered" evidence="1">
    <location>
        <begin position="1"/>
        <end position="21"/>
    </location>
</feature>